<accession>A0A6M2D336</accession>
<name>A0A6M2D336_RHIMP</name>
<protein>
    <submittedName>
        <fullName evidence="1">Uncharacterized protein</fullName>
    </submittedName>
</protein>
<proteinExistence type="predicted"/>
<organism evidence="1">
    <name type="scientific">Rhipicephalus microplus</name>
    <name type="common">Cattle tick</name>
    <name type="synonym">Boophilus microplus</name>
    <dbReference type="NCBI Taxonomy" id="6941"/>
    <lineage>
        <taxon>Eukaryota</taxon>
        <taxon>Metazoa</taxon>
        <taxon>Ecdysozoa</taxon>
        <taxon>Arthropoda</taxon>
        <taxon>Chelicerata</taxon>
        <taxon>Arachnida</taxon>
        <taxon>Acari</taxon>
        <taxon>Parasitiformes</taxon>
        <taxon>Ixodida</taxon>
        <taxon>Ixodoidea</taxon>
        <taxon>Ixodidae</taxon>
        <taxon>Rhipicephalinae</taxon>
        <taxon>Rhipicephalus</taxon>
        <taxon>Boophilus</taxon>
    </lineage>
</organism>
<dbReference type="AlphaFoldDB" id="A0A6M2D336"/>
<reference evidence="1" key="1">
    <citation type="submission" date="2019-09" db="EMBL/GenBank/DDBJ databases">
        <title>Organ-specific transcriptomic study of the physiology of the cattle tick, Rhipicephalus microplus.</title>
        <authorList>
            <person name="Tirloni L."/>
            <person name="Braz G."/>
            <person name="Gandara A.C.P."/>
            <person name="Sabadin G.A."/>
            <person name="da Silva R.M."/>
            <person name="Guizzo M.G."/>
            <person name="Machado J.A."/>
            <person name="Costa E.P."/>
            <person name="Gomes H.F."/>
            <person name="Moraes J."/>
            <person name="Mota M.B.S."/>
            <person name="Mesquita R.D."/>
            <person name="Alvarenga P.H."/>
            <person name="Alves F."/>
            <person name="Seixas A."/>
            <person name="da Fonseca R.N."/>
            <person name="Fogaca A."/>
            <person name="Logullo C."/>
            <person name="Tanaka A."/>
            <person name="Daffre S."/>
            <person name="Termignoni C."/>
            <person name="Vaz I.S.Jr."/>
            <person name="Oliveira P.L."/>
            <person name="Ribeiro J.M."/>
        </authorList>
    </citation>
    <scope>NUCLEOTIDE SEQUENCE</scope>
    <source>
        <strain evidence="1">Porto Alegre</strain>
    </source>
</reference>
<dbReference type="EMBL" id="GHWJ01006910">
    <property type="protein sequence ID" value="NOV39647.1"/>
    <property type="molecule type" value="Transcribed_RNA"/>
</dbReference>
<evidence type="ECO:0000313" key="1">
    <source>
        <dbReference type="EMBL" id="NOV39647.1"/>
    </source>
</evidence>
<sequence>MYNRCLCLLFLICFKCRHLMIVWWFREVKAQISINPYNVTPVLCIVRISLKHCLTQKLHFVLPLFPLLMRVFFFTSGCIYYTTFIFLDMHSIPFFVYFIPAACYKYSG</sequence>